<dbReference type="EC" id="2.7.11.25" evidence="2"/>
<sequence length="561" mass="62576">MRWWKSDKKRDPPNPRRLTRAPKLRHLSDVEIGNLKFKKEEELRRTSVSSYDGEVGSALPLPTPRDDVAGLRTSFSSLGLVSPRDEANRQRRRNDARSSSASSSSTSYPNRNDQANEMSPRTQKPAPPFRSPPTSVFSSPARSPYRNNSVISSAPATPNTNFLYVWSAPELPPYEHRSSNVSVNASGSESSFVHPLPLPPEVQLAVEGQWQKRKLIGSGTYGNVYEGTNRITGALCAMKEVLLVHGNSKSQECTKQLKQEIEFLSQFKHENIVQYYGSEIVGDRFYIYLEYVHPGSINKYVQQHSGVMTESMIRSFTRHILNGLAYLHSMNIMHRDIKGANLLVDAKGVVKLADFGMAKHLSGLAPNLSLKGTPYWMAPEVVQASLNTEGYDTAVDIWSLGCTIIEMFTGEHPWEGLEGPAAMFKVMHTDPQIPEELSPEGKDFLHLCFKRNPAERPTASALLEHPFIKNLKHYSMHGSIQAFAGLKIQDKSKGKERSKTFKSDPTARKKPLSPGKPNHIASVVPPLPRSSPETLLRPLTPPLSSFSRSHNGSHILHQEPM</sequence>
<evidence type="ECO:0000256" key="7">
    <source>
        <dbReference type="ARBA" id="ARBA00047559"/>
    </source>
</evidence>
<feature type="compositionally biased region" description="Low complexity" evidence="10">
    <location>
        <begin position="530"/>
        <end position="549"/>
    </location>
</feature>
<evidence type="ECO:0000256" key="5">
    <source>
        <dbReference type="ARBA" id="ARBA00022777"/>
    </source>
</evidence>
<dbReference type="FunFam" id="1.10.510.10:FF:001239">
    <property type="entry name" value="Predicted protein"/>
    <property type="match status" value="1"/>
</dbReference>
<dbReference type="PROSITE" id="PS00108">
    <property type="entry name" value="PROTEIN_KINASE_ST"/>
    <property type="match status" value="1"/>
</dbReference>
<evidence type="ECO:0000256" key="6">
    <source>
        <dbReference type="ARBA" id="ARBA00022840"/>
    </source>
</evidence>
<evidence type="ECO:0000313" key="12">
    <source>
        <dbReference type="EMBL" id="KAJ4781211.1"/>
    </source>
</evidence>
<evidence type="ECO:0000256" key="8">
    <source>
        <dbReference type="ARBA" id="ARBA00048329"/>
    </source>
</evidence>
<organism evidence="12 13">
    <name type="scientific">Rhynchospora pubera</name>
    <dbReference type="NCBI Taxonomy" id="906938"/>
    <lineage>
        <taxon>Eukaryota</taxon>
        <taxon>Viridiplantae</taxon>
        <taxon>Streptophyta</taxon>
        <taxon>Embryophyta</taxon>
        <taxon>Tracheophyta</taxon>
        <taxon>Spermatophyta</taxon>
        <taxon>Magnoliopsida</taxon>
        <taxon>Liliopsida</taxon>
        <taxon>Poales</taxon>
        <taxon>Cyperaceae</taxon>
        <taxon>Cyperoideae</taxon>
        <taxon>Rhynchosporeae</taxon>
        <taxon>Rhynchospora</taxon>
    </lineage>
</organism>
<evidence type="ECO:0000256" key="3">
    <source>
        <dbReference type="ARBA" id="ARBA00022679"/>
    </source>
</evidence>
<keyword evidence="3" id="KW-0808">Transferase</keyword>
<gene>
    <name evidence="12" type="ORF">LUZ62_065468</name>
</gene>
<dbReference type="GO" id="GO:0004709">
    <property type="term" value="F:MAP kinase kinase kinase activity"/>
    <property type="evidence" value="ECO:0007669"/>
    <property type="project" value="UniProtKB-EC"/>
</dbReference>
<dbReference type="InterPro" id="IPR050538">
    <property type="entry name" value="MAP_kinase_kinase_kinase"/>
</dbReference>
<feature type="binding site" evidence="9">
    <location>
        <position position="239"/>
    </location>
    <ligand>
        <name>ATP</name>
        <dbReference type="ChEBI" id="CHEBI:30616"/>
    </ligand>
</feature>
<dbReference type="GO" id="GO:0005524">
    <property type="term" value="F:ATP binding"/>
    <property type="evidence" value="ECO:0007669"/>
    <property type="project" value="UniProtKB-UniRule"/>
</dbReference>
<dbReference type="PROSITE" id="PS00107">
    <property type="entry name" value="PROTEIN_KINASE_ATP"/>
    <property type="match status" value="1"/>
</dbReference>
<evidence type="ECO:0000256" key="10">
    <source>
        <dbReference type="SAM" id="MobiDB-lite"/>
    </source>
</evidence>
<keyword evidence="4 9" id="KW-0547">Nucleotide-binding</keyword>
<dbReference type="Gene3D" id="1.10.510.10">
    <property type="entry name" value="Transferase(Phosphotransferase) domain 1"/>
    <property type="match status" value="1"/>
</dbReference>
<comment type="catalytic activity">
    <reaction evidence="7">
        <text>L-threonyl-[protein] + ATP = O-phospho-L-threonyl-[protein] + ADP + H(+)</text>
        <dbReference type="Rhea" id="RHEA:46608"/>
        <dbReference type="Rhea" id="RHEA-COMP:11060"/>
        <dbReference type="Rhea" id="RHEA-COMP:11605"/>
        <dbReference type="ChEBI" id="CHEBI:15378"/>
        <dbReference type="ChEBI" id="CHEBI:30013"/>
        <dbReference type="ChEBI" id="CHEBI:30616"/>
        <dbReference type="ChEBI" id="CHEBI:61977"/>
        <dbReference type="ChEBI" id="CHEBI:456216"/>
        <dbReference type="EC" id="2.7.11.25"/>
    </reaction>
</comment>
<feature type="compositionally biased region" description="Low complexity" evidence="10">
    <location>
        <begin position="97"/>
        <end position="113"/>
    </location>
</feature>
<dbReference type="PANTHER" id="PTHR48016:SF5">
    <property type="entry name" value="MITOGEN-ACTIVATED PROTEIN KINASE KINASE KINASE 5"/>
    <property type="match status" value="1"/>
</dbReference>
<dbReference type="PANTHER" id="PTHR48016">
    <property type="entry name" value="MAP KINASE KINASE KINASE SSK2-RELATED-RELATED"/>
    <property type="match status" value="1"/>
</dbReference>
<protein>
    <recommendedName>
        <fullName evidence="2">mitogen-activated protein kinase kinase kinase</fullName>
        <ecNumber evidence="2">2.7.11.25</ecNumber>
    </recommendedName>
</protein>
<feature type="domain" description="Protein kinase" evidence="11">
    <location>
        <begin position="210"/>
        <end position="468"/>
    </location>
</feature>
<proteinExistence type="inferred from homology"/>
<dbReference type="InterPro" id="IPR011009">
    <property type="entry name" value="Kinase-like_dom_sf"/>
</dbReference>
<dbReference type="SUPFAM" id="SSF56112">
    <property type="entry name" value="Protein kinase-like (PK-like)"/>
    <property type="match status" value="1"/>
</dbReference>
<evidence type="ECO:0000256" key="2">
    <source>
        <dbReference type="ARBA" id="ARBA00012406"/>
    </source>
</evidence>
<evidence type="ECO:0000256" key="9">
    <source>
        <dbReference type="PROSITE-ProRule" id="PRU10141"/>
    </source>
</evidence>
<keyword evidence="13" id="KW-1185">Reference proteome</keyword>
<feature type="compositionally biased region" description="Basic and acidic residues" evidence="10">
    <location>
        <begin position="1"/>
        <end position="14"/>
    </location>
</feature>
<dbReference type="InterPro" id="IPR017441">
    <property type="entry name" value="Protein_kinase_ATP_BS"/>
</dbReference>
<evidence type="ECO:0000313" key="13">
    <source>
        <dbReference type="Proteomes" id="UP001140206"/>
    </source>
</evidence>
<feature type="compositionally biased region" description="Basic and acidic residues" evidence="10">
    <location>
        <begin position="83"/>
        <end position="96"/>
    </location>
</feature>
<feature type="region of interest" description="Disordered" evidence="10">
    <location>
        <begin position="1"/>
        <end position="23"/>
    </location>
</feature>
<evidence type="ECO:0000256" key="1">
    <source>
        <dbReference type="ARBA" id="ARBA00006529"/>
    </source>
</evidence>
<comment type="similarity">
    <text evidence="1">Belongs to the protein kinase superfamily. STE Ser/Thr protein kinase family. MAP kinase kinase kinase subfamily.</text>
</comment>
<dbReference type="GO" id="GO:0005737">
    <property type="term" value="C:cytoplasm"/>
    <property type="evidence" value="ECO:0007669"/>
    <property type="project" value="TreeGrafter"/>
</dbReference>
<comment type="caution">
    <text evidence="12">The sequence shown here is derived from an EMBL/GenBank/DDBJ whole genome shotgun (WGS) entry which is preliminary data.</text>
</comment>
<reference evidence="12" key="1">
    <citation type="submission" date="2022-08" db="EMBL/GenBank/DDBJ databases">
        <authorList>
            <person name="Marques A."/>
        </authorList>
    </citation>
    <scope>NUCLEOTIDE SEQUENCE</scope>
    <source>
        <strain evidence="12">RhyPub2mFocal</strain>
        <tissue evidence="12">Leaves</tissue>
    </source>
</reference>
<evidence type="ECO:0000256" key="4">
    <source>
        <dbReference type="ARBA" id="ARBA00022741"/>
    </source>
</evidence>
<dbReference type="Proteomes" id="UP001140206">
    <property type="component" value="Chromosome 3"/>
</dbReference>
<feature type="compositionally biased region" description="Polar residues" evidence="10">
    <location>
        <begin position="132"/>
        <end position="144"/>
    </location>
</feature>
<feature type="region of interest" description="Disordered" evidence="10">
    <location>
        <begin position="488"/>
        <end position="561"/>
    </location>
</feature>
<dbReference type="InterPro" id="IPR000719">
    <property type="entry name" value="Prot_kinase_dom"/>
</dbReference>
<dbReference type="PROSITE" id="PS50011">
    <property type="entry name" value="PROTEIN_KINASE_DOM"/>
    <property type="match status" value="1"/>
</dbReference>
<dbReference type="EMBL" id="JAMFTS010000003">
    <property type="protein sequence ID" value="KAJ4781211.1"/>
    <property type="molecule type" value="Genomic_DNA"/>
</dbReference>
<keyword evidence="6 9" id="KW-0067">ATP-binding</keyword>
<accession>A0AAV8ESJ1</accession>
<feature type="region of interest" description="Disordered" evidence="10">
    <location>
        <begin position="42"/>
        <end position="144"/>
    </location>
</feature>
<evidence type="ECO:0000259" key="11">
    <source>
        <dbReference type="PROSITE" id="PS50011"/>
    </source>
</evidence>
<dbReference type="AlphaFoldDB" id="A0AAV8ESJ1"/>
<feature type="compositionally biased region" description="Basic and acidic residues" evidence="10">
    <location>
        <begin position="488"/>
        <end position="507"/>
    </location>
</feature>
<dbReference type="Pfam" id="PF00069">
    <property type="entry name" value="Pkinase"/>
    <property type="match status" value="1"/>
</dbReference>
<name>A0AAV8ESJ1_9POAL</name>
<dbReference type="SMART" id="SM00220">
    <property type="entry name" value="S_TKc"/>
    <property type="match status" value="1"/>
</dbReference>
<comment type="catalytic activity">
    <reaction evidence="8">
        <text>L-seryl-[protein] + ATP = O-phospho-L-seryl-[protein] + ADP + H(+)</text>
        <dbReference type="Rhea" id="RHEA:17989"/>
        <dbReference type="Rhea" id="RHEA-COMP:9863"/>
        <dbReference type="Rhea" id="RHEA-COMP:11604"/>
        <dbReference type="ChEBI" id="CHEBI:15378"/>
        <dbReference type="ChEBI" id="CHEBI:29999"/>
        <dbReference type="ChEBI" id="CHEBI:30616"/>
        <dbReference type="ChEBI" id="CHEBI:83421"/>
        <dbReference type="ChEBI" id="CHEBI:456216"/>
        <dbReference type="EC" id="2.7.11.25"/>
    </reaction>
</comment>
<keyword evidence="5 12" id="KW-0418">Kinase</keyword>
<dbReference type="InterPro" id="IPR008271">
    <property type="entry name" value="Ser/Thr_kinase_AS"/>
</dbReference>